<dbReference type="InterPro" id="IPR017853">
    <property type="entry name" value="GH"/>
</dbReference>
<feature type="non-terminal residue" evidence="7">
    <location>
        <position position="1"/>
    </location>
</feature>
<dbReference type="OrthoDB" id="76388at2759"/>
<reference evidence="7 8" key="1">
    <citation type="submission" date="2017-03" db="EMBL/GenBank/DDBJ databases">
        <title>Genome of the blue death feigning beetle - Asbolus verrucosus.</title>
        <authorList>
            <person name="Rider S.D."/>
        </authorList>
    </citation>
    <scope>NUCLEOTIDE SEQUENCE [LARGE SCALE GENOMIC DNA]</scope>
    <source>
        <strain evidence="7">Butters</strain>
        <tissue evidence="7">Head and leg muscle</tissue>
    </source>
</reference>
<evidence type="ECO:0000313" key="7">
    <source>
        <dbReference type="EMBL" id="RZC36321.1"/>
    </source>
</evidence>
<dbReference type="GO" id="GO:0005975">
    <property type="term" value="P:carbohydrate metabolic process"/>
    <property type="evidence" value="ECO:0007669"/>
    <property type="project" value="InterPro"/>
</dbReference>
<organism evidence="7 8">
    <name type="scientific">Asbolus verrucosus</name>
    <name type="common">Desert ironclad beetle</name>
    <dbReference type="NCBI Taxonomy" id="1661398"/>
    <lineage>
        <taxon>Eukaryota</taxon>
        <taxon>Metazoa</taxon>
        <taxon>Ecdysozoa</taxon>
        <taxon>Arthropoda</taxon>
        <taxon>Hexapoda</taxon>
        <taxon>Insecta</taxon>
        <taxon>Pterygota</taxon>
        <taxon>Neoptera</taxon>
        <taxon>Endopterygota</taxon>
        <taxon>Coleoptera</taxon>
        <taxon>Polyphaga</taxon>
        <taxon>Cucujiformia</taxon>
        <taxon>Tenebrionidae</taxon>
        <taxon>Pimeliinae</taxon>
        <taxon>Asbolus</taxon>
    </lineage>
</organism>
<dbReference type="InterPro" id="IPR011583">
    <property type="entry name" value="Chitinase_II/V-like_cat"/>
</dbReference>
<dbReference type="GO" id="GO:0004568">
    <property type="term" value="F:chitinase activity"/>
    <property type="evidence" value="ECO:0007669"/>
    <property type="project" value="TreeGrafter"/>
</dbReference>
<dbReference type="GO" id="GO:0005576">
    <property type="term" value="C:extracellular region"/>
    <property type="evidence" value="ECO:0007669"/>
    <property type="project" value="TreeGrafter"/>
</dbReference>
<dbReference type="GO" id="GO:0006032">
    <property type="term" value="P:chitin catabolic process"/>
    <property type="evidence" value="ECO:0007669"/>
    <property type="project" value="TreeGrafter"/>
</dbReference>
<evidence type="ECO:0000313" key="8">
    <source>
        <dbReference type="Proteomes" id="UP000292052"/>
    </source>
</evidence>
<comment type="similarity">
    <text evidence="5">Belongs to the glycosyl hydrolase 18 family.</text>
</comment>
<proteinExistence type="inferred from homology"/>
<dbReference type="Pfam" id="PF00704">
    <property type="entry name" value="Glyco_hydro_18"/>
    <property type="match status" value="1"/>
</dbReference>
<dbReference type="InterPro" id="IPR029070">
    <property type="entry name" value="Chitinase_insertion_sf"/>
</dbReference>
<protein>
    <submittedName>
        <fullName evidence="7">Glyco hydro 18 domain containing protein</fullName>
    </submittedName>
</protein>
<dbReference type="Gene3D" id="3.20.20.80">
    <property type="entry name" value="Glycosidases"/>
    <property type="match status" value="1"/>
</dbReference>
<sequence length="368" mass="40555">FTTPRPRPVSFHIFIQPPSTYNVSFFSDKVICYYQSWASSSFAPSDIDVNVCTHVNYAFLGIKSDGSLRLDGGDSNIKKLSALKKKNPKLKLLFSVGGWSEGSKTFSAVASSGTKKAKMASSALQFLKTHKFDGIDVDWEYPAQRGGKSSDKKNFVDMLKVLRKKLKANGNYLLTIAVGSSPDSSSYDVSKIVGLVDYINVMTYDFHGASDGKTGQNAPLYASSKDSDWEKKNANCDAAIKNWKNKGVSSSKLVLGLAFYGHSYKLKNSKNHGLGAAISGDNGQLPYSEICKLKSGWKEVWDSEQKVPYKYKGNKWIGFDNPSSIREKVRYAKNHKLGGVMIWAVDQDDKSGSCGPKNALLKEIKKNL</sequence>
<evidence type="ECO:0000256" key="1">
    <source>
        <dbReference type="ARBA" id="ARBA00022801"/>
    </source>
</evidence>
<dbReference type="AlphaFoldDB" id="A0A482VTN4"/>
<dbReference type="EMBL" id="QDEB01063114">
    <property type="protein sequence ID" value="RZC36321.1"/>
    <property type="molecule type" value="Genomic_DNA"/>
</dbReference>
<name>A0A482VTN4_ASBVE</name>
<dbReference type="SUPFAM" id="SSF51445">
    <property type="entry name" value="(Trans)glycosidases"/>
    <property type="match status" value="1"/>
</dbReference>
<dbReference type="Gene3D" id="3.10.50.10">
    <property type="match status" value="1"/>
</dbReference>
<dbReference type="STRING" id="1661398.A0A482VTN4"/>
<comment type="caution">
    <text evidence="7">The sequence shown here is derived from an EMBL/GenBank/DDBJ whole genome shotgun (WGS) entry which is preliminary data.</text>
</comment>
<keyword evidence="1 4" id="KW-0378">Hydrolase</keyword>
<dbReference type="Proteomes" id="UP000292052">
    <property type="component" value="Unassembled WGS sequence"/>
</dbReference>
<keyword evidence="3 4" id="KW-0326">Glycosidase</keyword>
<feature type="domain" description="GH18" evidence="6">
    <location>
        <begin position="28"/>
        <end position="368"/>
    </location>
</feature>
<dbReference type="PROSITE" id="PS51910">
    <property type="entry name" value="GH18_2"/>
    <property type="match status" value="1"/>
</dbReference>
<dbReference type="FunFam" id="3.10.50.10:FF:000001">
    <property type="entry name" value="Chitinase 3-like 1"/>
    <property type="match status" value="1"/>
</dbReference>
<dbReference type="PANTHER" id="PTHR11177">
    <property type="entry name" value="CHITINASE"/>
    <property type="match status" value="1"/>
</dbReference>
<dbReference type="SMART" id="SM00636">
    <property type="entry name" value="Glyco_18"/>
    <property type="match status" value="1"/>
</dbReference>
<evidence type="ECO:0000256" key="5">
    <source>
        <dbReference type="RuleBase" id="RU004453"/>
    </source>
</evidence>
<keyword evidence="8" id="KW-1185">Reference proteome</keyword>
<dbReference type="PANTHER" id="PTHR11177:SF360">
    <property type="entry name" value="CHITINASE 4-RELATED"/>
    <property type="match status" value="1"/>
</dbReference>
<dbReference type="InterPro" id="IPR001579">
    <property type="entry name" value="Glyco_hydro_18_chit_AS"/>
</dbReference>
<dbReference type="PROSITE" id="PS01095">
    <property type="entry name" value="GH18_1"/>
    <property type="match status" value="1"/>
</dbReference>
<evidence type="ECO:0000256" key="2">
    <source>
        <dbReference type="ARBA" id="ARBA00023157"/>
    </source>
</evidence>
<evidence type="ECO:0000256" key="3">
    <source>
        <dbReference type="ARBA" id="ARBA00023295"/>
    </source>
</evidence>
<gene>
    <name evidence="7" type="ORF">BDFB_008169</name>
</gene>
<evidence type="ECO:0000256" key="4">
    <source>
        <dbReference type="RuleBase" id="RU000489"/>
    </source>
</evidence>
<accession>A0A482VTN4</accession>
<dbReference type="SUPFAM" id="SSF54556">
    <property type="entry name" value="Chitinase insertion domain"/>
    <property type="match status" value="1"/>
</dbReference>
<dbReference type="InterPro" id="IPR050314">
    <property type="entry name" value="Glycosyl_Hydrlase_18"/>
</dbReference>
<evidence type="ECO:0000259" key="6">
    <source>
        <dbReference type="PROSITE" id="PS51910"/>
    </source>
</evidence>
<keyword evidence="2" id="KW-1015">Disulfide bond</keyword>
<dbReference type="InterPro" id="IPR001223">
    <property type="entry name" value="Glyco_hydro18_cat"/>
</dbReference>
<dbReference type="GO" id="GO:0008061">
    <property type="term" value="F:chitin binding"/>
    <property type="evidence" value="ECO:0007669"/>
    <property type="project" value="InterPro"/>
</dbReference>